<feature type="region of interest" description="Disordered" evidence="1">
    <location>
        <begin position="3119"/>
        <end position="3196"/>
    </location>
</feature>
<feature type="compositionally biased region" description="Low complexity" evidence="1">
    <location>
        <begin position="515"/>
        <end position="548"/>
    </location>
</feature>
<feature type="region of interest" description="Disordered" evidence="1">
    <location>
        <begin position="2821"/>
        <end position="2855"/>
    </location>
</feature>
<name>A0A2K3D0F3_CHLRE</name>
<feature type="region of interest" description="Disordered" evidence="1">
    <location>
        <begin position="2133"/>
        <end position="2173"/>
    </location>
</feature>
<dbReference type="InParanoid" id="A0A2K3D0F3"/>
<feature type="compositionally biased region" description="Low complexity" evidence="1">
    <location>
        <begin position="682"/>
        <end position="695"/>
    </location>
</feature>
<feature type="region of interest" description="Disordered" evidence="1">
    <location>
        <begin position="853"/>
        <end position="897"/>
    </location>
</feature>
<feature type="region of interest" description="Disordered" evidence="1">
    <location>
        <begin position="682"/>
        <end position="737"/>
    </location>
</feature>
<feature type="compositionally biased region" description="Basic and acidic residues" evidence="1">
    <location>
        <begin position="2402"/>
        <end position="2411"/>
    </location>
</feature>
<dbReference type="PANTHER" id="PTHR48148:SF3">
    <property type="entry name" value="KERATINOCYTE PROLINE-RICH PROTEIN"/>
    <property type="match status" value="1"/>
</dbReference>
<feature type="region of interest" description="Disordered" evidence="1">
    <location>
        <begin position="50"/>
        <end position="89"/>
    </location>
</feature>
<dbReference type="KEGG" id="cre:CHLRE_13g581500v5"/>
<feature type="region of interest" description="Disordered" evidence="1">
    <location>
        <begin position="140"/>
        <end position="182"/>
    </location>
</feature>
<organism evidence="2 3">
    <name type="scientific">Chlamydomonas reinhardtii</name>
    <name type="common">Chlamydomonas smithii</name>
    <dbReference type="NCBI Taxonomy" id="3055"/>
    <lineage>
        <taxon>Eukaryota</taxon>
        <taxon>Viridiplantae</taxon>
        <taxon>Chlorophyta</taxon>
        <taxon>core chlorophytes</taxon>
        <taxon>Chlorophyceae</taxon>
        <taxon>CS clade</taxon>
        <taxon>Chlamydomonadales</taxon>
        <taxon>Chlamydomonadaceae</taxon>
        <taxon>Chlamydomonas</taxon>
    </lineage>
</organism>
<feature type="compositionally biased region" description="Low complexity" evidence="1">
    <location>
        <begin position="2156"/>
        <end position="2173"/>
    </location>
</feature>
<evidence type="ECO:0000256" key="1">
    <source>
        <dbReference type="SAM" id="MobiDB-lite"/>
    </source>
</evidence>
<feature type="compositionally biased region" description="Low complexity" evidence="1">
    <location>
        <begin position="73"/>
        <end position="87"/>
    </location>
</feature>
<evidence type="ECO:0000313" key="2">
    <source>
        <dbReference type="EMBL" id="PNW74007.1"/>
    </source>
</evidence>
<feature type="compositionally biased region" description="Low complexity" evidence="1">
    <location>
        <begin position="2833"/>
        <end position="2844"/>
    </location>
</feature>
<dbReference type="PANTHER" id="PTHR48148">
    <property type="entry name" value="KERATINOCYTE PROLINE-RICH PROTEIN"/>
    <property type="match status" value="1"/>
</dbReference>
<feature type="compositionally biased region" description="Low complexity" evidence="1">
    <location>
        <begin position="1452"/>
        <end position="1468"/>
    </location>
</feature>
<feature type="region of interest" description="Disordered" evidence="1">
    <location>
        <begin position="1176"/>
        <end position="1198"/>
    </location>
</feature>
<dbReference type="Gramene" id="PNW74007">
    <property type="protein sequence ID" value="PNW74007"/>
    <property type="gene ID" value="CHLRE_13g581500v5"/>
</dbReference>
<feature type="compositionally biased region" description="Low complexity" evidence="1">
    <location>
        <begin position="3119"/>
        <end position="3130"/>
    </location>
</feature>
<feature type="region of interest" description="Disordered" evidence="1">
    <location>
        <begin position="599"/>
        <end position="628"/>
    </location>
</feature>
<feature type="compositionally biased region" description="Low complexity" evidence="1">
    <location>
        <begin position="1183"/>
        <end position="1194"/>
    </location>
</feature>
<feature type="region of interest" description="Disordered" evidence="1">
    <location>
        <begin position="946"/>
        <end position="976"/>
    </location>
</feature>
<feature type="region of interest" description="Disordered" evidence="1">
    <location>
        <begin position="2583"/>
        <end position="2608"/>
    </location>
</feature>
<feature type="compositionally biased region" description="Gly residues" evidence="1">
    <location>
        <begin position="1368"/>
        <end position="1377"/>
    </location>
</feature>
<feature type="compositionally biased region" description="Basic residues" evidence="1">
    <location>
        <begin position="696"/>
        <end position="706"/>
    </location>
</feature>
<sequence>MFHHACGGVHGSYAFSRVLLREVPSQPPAGTSGTQTRSICVRRANVPASEGQIAARASRRGRSTPQPAADATPSLDVAPSDPAAAPRSAHKACGDAAVEVCGDGAAARPRERLRRGRLQLLRESPAAAVTSQAPAAALTVPSAASAPASPARSPQTPALAPQPPVPRAPLERVPAPAPAPPPAGPHLSARLVMLAAENAACLSSQQVRQLVAAIRRAAEDPQRRPLQLPPAAVDRLVAELRRRRQLAELHDLTEAVLGGGGGGGGGQSSGGAGGGGSAAEVAALGMQQPGFLDPVLVSLSAATEAAAVAAAAGPVQGGAAAGAPEEGLPAAVGGLTGAGAEARAGGRVLSGRARRGSARQQAVLLEPQPQPKDAAGGPAVALMQARAGHREAPAPVAAGRVSERLHRGASAVGGGDLAQGSWSGSGSSGEELRRFFDELAAAGGRLLPGEALAALEACVVVRALPRRDTFEVLLRTIRRAAATSAAVGAAGAWGPLGAPVEAPVAAAPQQPGFGASAAHAAAPAGTAAETAAGPAERSTGALLTRPRPVTTPPGPPLSASLHSWPLGEVGPPAAAVFNAPPAMSHGRFTAPAASPPLGLPGSLFGDMRGSGAADSTSSSSSSRSSVTAINSISSGGGAGVPLAPARLVAVLHGLTRLGQRLSQPAWRELLSFLQPHLSFSPAPHASTAAATSSSPHTHHHHHHHAARATPHSQHAPPPPLPAPPPPPPPPPPQPLSHYDLVDLAEAMAAAGCNPSTAFLAAHAAAVAGWARQLTGRQAARLLWAYAALDYSPPPAVLGMLAATVQAQVHGVSEPLEVARAAAALVLLAEAAADSAAAAAAAAGAASVPVNGGVSGTGSETDDNVATTAGDPGQQQQPQGTSGGSSTTTSSSSRLGSGSGNGLLQHLFEAAAACVRHHRRLCRAQRTALKAQRRLLWAQQQQQQQQRQSRERLQVQTEGHLQNSDAPGAGASAQAAPSELLPMDDLWSWVPNPNLLLGKPSPPPSRSPPPTATTTAEATAAADAEIATANAAAGADAVAADAASLAGHAAAPPVPSPAERRKRQAAVEQVRALRQQEALLDWLAAAAGLPLGSSGCVTGSSGIGGGEEAEAGTAAGASGAAAASAADTPMLSPSRPHLTLSQGGAGVVLRLDWSSAGPAGPAAPAAAAALTAHGKAVAESHRPGGSSTGSCSGTGWPPLLPEPLTPDGLVVVSRLLCLRGLGGTGSSTGSLRPAGASATMAAAGGGALSHGWAAHCWRLLAALPPDQLRPADLAPAAQLHCRLYAAHPRLLHADATPSAPVGPASDVAAAPAPLRCLVAAAVAGMDRLSYGQLVGLQAAVAAAAAEPGVRAWLQRQQEDWQQQQQQQQQGGGGGGGGWLHGDAALLAAALESAGVGEDSAAKADPGAWLAALLSPPRRHLQPAAAAPTESARAGGRRAARSQPQENEPEPELHSSTPAPAPAAASTAHAIQTPQSPQHPSAGAPAAAAAAAAAPAMSPAASAAALTCAPAAAPTSAPAAAGTLRILVHLLRSCADARVSLPPQQLAAMRATWRQQLQLQPQPQAQAAALQPAVQAQRLQRAPAAEVPAAVAAAVDAQEVAELLLAVAAAAPNAGQERDEAVLELAVVLGDAGGGAAAAAGLRRLPAQQLAEVLHTVTVALGAGVAAWSLATSATAHAGMGTAAEHRSGHVGPALPLMLQHQHRSPRHRAAAVVRLVDPLLAEIQRRLQGSAAAVGSAPVAGCGSAAAARRAVAEGAAVAAAWPPQAWQLLVRSLARLAYSGPAWPQRLRQRETAIAAAARNVGLSAAAPTAAVALGAVAPAAAANGVALGALAAQVNSLLLPESRGPPNAAVARYCLWAIRHLLAPPPPSAGSAAAATAYAGPAPPPPPPQLAAWMRCLAGPEAARHLRAMHPRAAADWLALCAAAGVAPPPPAMRHAWAQLRRAAAAQLLSTSQLCGVVWCAVRLGIRVPRDVLAAACEAAAAAHTPGESGTAAGASLAVPAAQQRYQHQHQHQQQVDRQRRALASDAVRLLWAVQYDDRYTPPLPVATALCGLLAGAWHRRPNSGPGAGAGAGAGVGAGGVDTVSGGGGGGLLPSERSAALWALARLPRPGAERAVAESGLGRAVVAQLMQSAGLHGGRSGGRSRSGSPGRGRSRVAAASMSSSGGSGAAAAPTREARCLWRRALAVPAAVELTAAGELEQHRQEQQRQEQQLSRGDLVRQCWALAKLRQPLPLPLLKYLLGRLAAAAAAPQPLDPDDCASAVAQPVSQPGAQPTGSSGQAHLLTPKEAVQALFAAANLRDDNSSSSSSNSRGSNSRGSKGSSIAGGNKAGAGPSAAHVGAMVALLRPVLLAAPPAALDARCLADGLGVLSRHRHLLQPARAALRREQQPLAQQAHAHAHAQWERERQPDEGDSQGEGQQQAHPRTPPAAAAAAAAAPGGGGWRSDPWVVAALERAAELFVASVARGLGDRPVPAGCVLEVLCAAGYLRAPVSARLAAAAAALLQLHMPEMAPAELAEVVVLCAAGASAGAGAGAAARVAGASDGSSVALPTELSWEALRRLVVVEAEARLRGGSSAAAAAEAAAAGPEQDTAEAVATSAGGSSSSGLLEPDELARVVMAATQAVAADLLPESGEPAVTATAAAATTAAATVAVAAAAAPSSLTQQVALLQRRRLLSGYVMALACRPDEPRMAAMSADQLSMLVEGVVAAGAAPGAAWLRRATELMAAPPRLAAASGLGLARMAAALLRAEHWPGEGWVEACRRQADALRLAGRLPKAAAAQLQRALTGLRTLDAATVATLPTLTASSGTTAAFTSSSSSAALDAVHQHTASRPPRSQLQPQQQPQPPQHVQPEQLQPELQPLLSELLESEVHRIMGLARGVHTAFTAAAAAVLRAPPAHAYLSGPAPDPTRGAAAASAASAQQPGAAGLDAAGAAAAGADSGAALALRPSAAFSKLLLLYRLAEARVEQVVALTLRVALLQSAYTMHMLQQQHRAALAAQHARMLPAPSSPGRNGQRQEGLRAREAQLATSATGAAAAGAAAALYGGGGSGDGAAAWHGGDGPCPLVAAWPRASASDARRGTSGRPLPPPPSGSSLRVAPASLEPLAAMLGLPPPGTALGRADATGAAGAAGGGGGEGGGSGDGSSGGSSGGRVRLHRQRRPHGPEASAASEPSLVPPTAADGQQTTGSSRYPGGCALPPFAFGASMVGGNSSGSSGSGSGSGTGWNVAADASRLGGALSGAGPGGALQSAPDEQLLVSLLHLRSLGMVHRRLYD</sequence>
<feature type="region of interest" description="Disordered" evidence="1">
    <location>
        <begin position="2258"/>
        <end position="2281"/>
    </location>
</feature>
<gene>
    <name evidence="2" type="ORF">CHLRE_13g581500v5</name>
</gene>
<feature type="region of interest" description="Disordered" evidence="1">
    <location>
        <begin position="2387"/>
        <end position="2440"/>
    </location>
</feature>
<feature type="compositionally biased region" description="Pro residues" evidence="1">
    <location>
        <begin position="715"/>
        <end position="734"/>
    </location>
</feature>
<feature type="region of interest" description="Disordered" evidence="1">
    <location>
        <begin position="993"/>
        <end position="1019"/>
    </location>
</feature>
<evidence type="ECO:0000313" key="3">
    <source>
        <dbReference type="Proteomes" id="UP000006906"/>
    </source>
</evidence>
<feature type="compositionally biased region" description="Polar residues" evidence="1">
    <location>
        <begin position="2267"/>
        <end position="2281"/>
    </location>
</feature>
<proteinExistence type="predicted"/>
<feature type="region of interest" description="Disordered" evidence="1">
    <location>
        <begin position="2301"/>
        <end position="2336"/>
    </location>
</feature>
<keyword evidence="3" id="KW-1185">Reference proteome</keyword>
<dbReference type="EMBL" id="CM008974">
    <property type="protein sequence ID" value="PNW74007.1"/>
    <property type="molecule type" value="Genomic_DNA"/>
</dbReference>
<feature type="compositionally biased region" description="Pro residues" evidence="1">
    <location>
        <begin position="999"/>
        <end position="1010"/>
    </location>
</feature>
<feature type="compositionally biased region" description="Low complexity" evidence="1">
    <location>
        <begin position="1422"/>
        <end position="1432"/>
    </location>
</feature>
<dbReference type="GeneID" id="66056006"/>
<feature type="compositionally biased region" description="Gly residues" evidence="1">
    <location>
        <begin position="3131"/>
        <end position="3153"/>
    </location>
</feature>
<feature type="region of interest" description="Disordered" evidence="1">
    <location>
        <begin position="1418"/>
        <end position="1484"/>
    </location>
</feature>
<feature type="region of interest" description="Disordered" evidence="1">
    <location>
        <begin position="255"/>
        <end position="277"/>
    </location>
</feature>
<accession>A0A2K3D0F3</accession>
<protein>
    <submittedName>
        <fullName evidence="2">Uncharacterized protein</fullName>
    </submittedName>
</protein>
<feature type="region of interest" description="Disordered" evidence="1">
    <location>
        <begin position="515"/>
        <end position="561"/>
    </location>
</feature>
<feature type="region of interest" description="Disordered" evidence="1">
    <location>
        <begin position="3075"/>
        <end position="3100"/>
    </location>
</feature>
<feature type="compositionally biased region" description="Low complexity" evidence="1">
    <location>
        <begin position="2429"/>
        <end position="2438"/>
    </location>
</feature>
<dbReference type="STRING" id="3055.A0A2K3D0F3"/>
<dbReference type="OrthoDB" id="552731at2759"/>
<reference evidence="2 3" key="1">
    <citation type="journal article" date="2007" name="Science">
        <title>The Chlamydomonas genome reveals the evolution of key animal and plant functions.</title>
        <authorList>
            <person name="Merchant S.S."/>
            <person name="Prochnik S.E."/>
            <person name="Vallon O."/>
            <person name="Harris E.H."/>
            <person name="Karpowicz S.J."/>
            <person name="Witman G.B."/>
            <person name="Terry A."/>
            <person name="Salamov A."/>
            <person name="Fritz-Laylin L.K."/>
            <person name="Marechal-Drouard L."/>
            <person name="Marshall W.F."/>
            <person name="Qu L.H."/>
            <person name="Nelson D.R."/>
            <person name="Sanderfoot A.A."/>
            <person name="Spalding M.H."/>
            <person name="Kapitonov V.V."/>
            <person name="Ren Q."/>
            <person name="Ferris P."/>
            <person name="Lindquist E."/>
            <person name="Shapiro H."/>
            <person name="Lucas S.M."/>
            <person name="Grimwood J."/>
            <person name="Schmutz J."/>
            <person name="Cardol P."/>
            <person name="Cerutti H."/>
            <person name="Chanfreau G."/>
            <person name="Chen C.L."/>
            <person name="Cognat V."/>
            <person name="Croft M.T."/>
            <person name="Dent R."/>
            <person name="Dutcher S."/>
            <person name="Fernandez E."/>
            <person name="Fukuzawa H."/>
            <person name="Gonzalez-Ballester D."/>
            <person name="Gonzalez-Halphen D."/>
            <person name="Hallmann A."/>
            <person name="Hanikenne M."/>
            <person name="Hippler M."/>
            <person name="Inwood W."/>
            <person name="Jabbari K."/>
            <person name="Kalanon M."/>
            <person name="Kuras R."/>
            <person name="Lefebvre P.A."/>
            <person name="Lemaire S.D."/>
            <person name="Lobanov A.V."/>
            <person name="Lohr M."/>
            <person name="Manuell A."/>
            <person name="Meier I."/>
            <person name="Mets L."/>
            <person name="Mittag M."/>
            <person name="Mittelmeier T."/>
            <person name="Moroney J.V."/>
            <person name="Moseley J."/>
            <person name="Napoli C."/>
            <person name="Nedelcu A.M."/>
            <person name="Niyogi K."/>
            <person name="Novoselov S.V."/>
            <person name="Paulsen I.T."/>
            <person name="Pazour G."/>
            <person name="Purton S."/>
            <person name="Ral J.P."/>
            <person name="Riano-Pachon D.M."/>
            <person name="Riekhof W."/>
            <person name="Rymarquis L."/>
            <person name="Schroda M."/>
            <person name="Stern D."/>
            <person name="Umen J."/>
            <person name="Willows R."/>
            <person name="Wilson N."/>
            <person name="Zimmer S.L."/>
            <person name="Allmer J."/>
            <person name="Balk J."/>
            <person name="Bisova K."/>
            <person name="Chen C.J."/>
            <person name="Elias M."/>
            <person name="Gendler K."/>
            <person name="Hauser C."/>
            <person name="Lamb M.R."/>
            <person name="Ledford H."/>
            <person name="Long J.C."/>
            <person name="Minagawa J."/>
            <person name="Page M.D."/>
            <person name="Pan J."/>
            <person name="Pootakham W."/>
            <person name="Roje S."/>
            <person name="Rose A."/>
            <person name="Stahlberg E."/>
            <person name="Terauchi A.M."/>
            <person name="Yang P."/>
            <person name="Ball S."/>
            <person name="Bowler C."/>
            <person name="Dieckmann C.L."/>
            <person name="Gladyshev V.N."/>
            <person name="Green P."/>
            <person name="Jorgensen R."/>
            <person name="Mayfield S."/>
            <person name="Mueller-Roeber B."/>
            <person name="Rajamani S."/>
            <person name="Sayre R.T."/>
            <person name="Brokstein P."/>
            <person name="Dubchak I."/>
            <person name="Goodstein D."/>
            <person name="Hornick L."/>
            <person name="Huang Y.W."/>
            <person name="Jhaveri J."/>
            <person name="Luo Y."/>
            <person name="Martinez D."/>
            <person name="Ngau W.C."/>
            <person name="Otillar B."/>
            <person name="Poliakov A."/>
            <person name="Porter A."/>
            <person name="Szajkowski L."/>
            <person name="Werner G."/>
            <person name="Zhou K."/>
            <person name="Grigoriev I.V."/>
            <person name="Rokhsar D.S."/>
            <person name="Grossman A.R."/>
        </authorList>
    </citation>
    <scope>NUCLEOTIDE SEQUENCE [LARGE SCALE GENOMIC DNA]</scope>
    <source>
        <strain evidence="3">CC-503</strain>
    </source>
</reference>
<feature type="compositionally biased region" description="Gly residues" evidence="1">
    <location>
        <begin position="257"/>
        <end position="277"/>
    </location>
</feature>
<feature type="compositionally biased region" description="Low complexity" evidence="1">
    <location>
        <begin position="866"/>
        <end position="895"/>
    </location>
</feature>
<dbReference type="RefSeq" id="XP_042917552.1">
    <property type="nucleotide sequence ID" value="XM_043069577.1"/>
</dbReference>
<feature type="region of interest" description="Disordered" evidence="1">
    <location>
        <begin position="1353"/>
        <end position="1377"/>
    </location>
</feature>
<feature type="compositionally biased region" description="Low complexity" evidence="1">
    <location>
        <begin position="965"/>
        <end position="976"/>
    </location>
</feature>
<feature type="compositionally biased region" description="Low complexity" evidence="1">
    <location>
        <begin position="2305"/>
        <end position="2324"/>
    </location>
</feature>
<feature type="compositionally biased region" description="Low complexity" evidence="1">
    <location>
        <begin position="140"/>
        <end position="158"/>
    </location>
</feature>
<dbReference type="Proteomes" id="UP000006906">
    <property type="component" value="Chromosome 13"/>
</dbReference>